<dbReference type="EMBL" id="WJNG01000005">
    <property type="protein sequence ID" value="MRH42517.1"/>
    <property type="molecule type" value="Genomic_DNA"/>
</dbReference>
<protein>
    <submittedName>
        <fullName evidence="1">DNA alkylation repair protein</fullName>
    </submittedName>
</protein>
<dbReference type="RefSeq" id="WP_338079294.1">
    <property type="nucleotide sequence ID" value="NZ_WJNG01000005.1"/>
</dbReference>
<proteinExistence type="predicted"/>
<comment type="caution">
    <text evidence="1">The sequence shown here is derived from an EMBL/GenBank/DDBJ whole genome shotgun (WGS) entry which is preliminary data.</text>
</comment>
<evidence type="ECO:0000313" key="2">
    <source>
        <dbReference type="Proteomes" id="UP000799092"/>
    </source>
</evidence>
<evidence type="ECO:0000313" key="1">
    <source>
        <dbReference type="EMBL" id="MRH42517.1"/>
    </source>
</evidence>
<dbReference type="AlphaFoldDB" id="A0A6A8DHX4"/>
<keyword evidence="2" id="KW-1185">Reference proteome</keyword>
<accession>A0A6A8DHX4</accession>
<sequence>MTSPYQCPNCKTNRRRFNIIEQVAKPVKLDPHSGQITDNYTSENIDQFHVTYNGPQQRIQCGACGLIEDEQQFIKYAERNQLG</sequence>
<reference evidence="1" key="1">
    <citation type="submission" date="2019-11" db="EMBL/GenBank/DDBJ databases">
        <authorList>
            <person name="Li J."/>
        </authorList>
    </citation>
    <scope>NUCLEOTIDE SEQUENCE</scope>
    <source>
        <strain evidence="1">B6B</strain>
    </source>
</reference>
<organism evidence="1 2">
    <name type="scientific">Aquibacillus halophilus</name>
    <dbReference type="NCBI Taxonomy" id="930132"/>
    <lineage>
        <taxon>Bacteria</taxon>
        <taxon>Bacillati</taxon>
        <taxon>Bacillota</taxon>
        <taxon>Bacilli</taxon>
        <taxon>Bacillales</taxon>
        <taxon>Bacillaceae</taxon>
        <taxon>Aquibacillus</taxon>
    </lineage>
</organism>
<gene>
    <name evidence="1" type="ORF">GH741_07440</name>
</gene>
<dbReference type="Proteomes" id="UP000799092">
    <property type="component" value="Unassembled WGS sequence"/>
</dbReference>
<name>A0A6A8DHX4_9BACI</name>